<reference evidence="6" key="1">
    <citation type="submission" date="2015-04" db="EMBL/GenBank/DDBJ databases">
        <title>Genome sequence of Mycobacterium arupense GUC1.</title>
        <authorList>
            <person name="Greninger A.L."/>
            <person name="Cunningham G."/>
            <person name="Chiu C.Y."/>
            <person name="Miller S."/>
        </authorList>
    </citation>
    <scope>NUCLEOTIDE SEQUENCE [LARGE SCALE GENOMIC DNA]</scope>
    <source>
        <strain evidence="6">GUC1</strain>
    </source>
</reference>
<dbReference type="RefSeq" id="WP_046190009.1">
    <property type="nucleotide sequence ID" value="NZ_JACKUJ010000049.1"/>
</dbReference>
<dbReference type="OrthoDB" id="3171994at2"/>
<keyword evidence="7" id="KW-1185">Reference proteome</keyword>
<dbReference type="Pfam" id="PF13280">
    <property type="entry name" value="WYL"/>
    <property type="match status" value="1"/>
</dbReference>
<evidence type="ECO:0000256" key="1">
    <source>
        <dbReference type="ARBA" id="ARBA00023015"/>
    </source>
</evidence>
<evidence type="ECO:0000313" key="7">
    <source>
        <dbReference type="Proteomes" id="UP000192327"/>
    </source>
</evidence>
<reference evidence="5 7" key="3">
    <citation type="submission" date="2016-12" db="EMBL/GenBank/DDBJ databases">
        <title>The new phylogeny of genus Mycobacterium.</title>
        <authorList>
            <person name="Tortoli E."/>
            <person name="Trovato A."/>
            <person name="Cirillo D.M."/>
        </authorList>
    </citation>
    <scope>NUCLEOTIDE SEQUENCE [LARGE SCALE GENOMIC DNA]</scope>
    <source>
        <strain evidence="5 7">DSM 44942</strain>
    </source>
</reference>
<dbReference type="InterPro" id="IPR051534">
    <property type="entry name" value="CBASS_pafABC_assoc_protein"/>
</dbReference>
<dbReference type="EMBL" id="LASW01000058">
    <property type="protein sequence ID" value="KKB98743.1"/>
    <property type="molecule type" value="Genomic_DNA"/>
</dbReference>
<dbReference type="InterPro" id="IPR028349">
    <property type="entry name" value="PafC-like"/>
</dbReference>
<keyword evidence="1" id="KW-0805">Transcription regulation</keyword>
<dbReference type="InterPro" id="IPR036388">
    <property type="entry name" value="WH-like_DNA-bd_sf"/>
</dbReference>
<dbReference type="GO" id="GO:0003700">
    <property type="term" value="F:DNA-binding transcription factor activity"/>
    <property type="evidence" value="ECO:0007669"/>
    <property type="project" value="InterPro"/>
</dbReference>
<dbReference type="InterPro" id="IPR026881">
    <property type="entry name" value="WYL_dom"/>
</dbReference>
<organism evidence="4 6">
    <name type="scientific">Mycolicibacter arupensis</name>
    <dbReference type="NCBI Taxonomy" id="342002"/>
    <lineage>
        <taxon>Bacteria</taxon>
        <taxon>Bacillati</taxon>
        <taxon>Actinomycetota</taxon>
        <taxon>Actinomycetes</taxon>
        <taxon>Mycobacteriales</taxon>
        <taxon>Mycobacteriaceae</taxon>
        <taxon>Mycolicibacter</taxon>
    </lineage>
</organism>
<dbReference type="Gene3D" id="1.10.10.10">
    <property type="entry name" value="Winged helix-like DNA-binding domain superfamily/Winged helix DNA-binding domain"/>
    <property type="match status" value="1"/>
</dbReference>
<dbReference type="PATRIC" id="fig|342002.3.peg.3356"/>
<keyword evidence="2" id="KW-0804">Transcription</keyword>
<dbReference type="InterPro" id="IPR001034">
    <property type="entry name" value="DeoR_HTH"/>
</dbReference>
<dbReference type="SUPFAM" id="SSF46785">
    <property type="entry name" value="Winged helix' DNA-binding domain"/>
    <property type="match status" value="1"/>
</dbReference>
<dbReference type="PROSITE" id="PS51000">
    <property type="entry name" value="HTH_DEOR_2"/>
    <property type="match status" value="1"/>
</dbReference>
<evidence type="ECO:0000259" key="3">
    <source>
        <dbReference type="PROSITE" id="PS51000"/>
    </source>
</evidence>
<dbReference type="InterPro" id="IPR057727">
    <property type="entry name" value="WCX_dom"/>
</dbReference>
<dbReference type="InterPro" id="IPR013196">
    <property type="entry name" value="HTH_11"/>
</dbReference>
<dbReference type="InterPro" id="IPR036390">
    <property type="entry name" value="WH_DNA-bd_sf"/>
</dbReference>
<dbReference type="EMBL" id="MVHH01000053">
    <property type="protein sequence ID" value="OQZ93265.1"/>
    <property type="molecule type" value="Genomic_DNA"/>
</dbReference>
<evidence type="ECO:0000313" key="5">
    <source>
        <dbReference type="EMBL" id="OQZ93265.1"/>
    </source>
</evidence>
<dbReference type="Pfam" id="PF08279">
    <property type="entry name" value="HTH_11"/>
    <property type="match status" value="1"/>
</dbReference>
<dbReference type="Proteomes" id="UP000034416">
    <property type="component" value="Unassembled WGS sequence"/>
</dbReference>
<evidence type="ECO:0000313" key="4">
    <source>
        <dbReference type="EMBL" id="KKB98743.1"/>
    </source>
</evidence>
<reference evidence="4" key="2">
    <citation type="submission" date="2015-04" db="EMBL/GenBank/DDBJ databases">
        <title>Genome sequence of Mycobacterium arupense strain GUC1.</title>
        <authorList>
            <person name="Greninger A.L."/>
            <person name="Cunningham G."/>
            <person name="Chiu C.Y."/>
            <person name="Miller S."/>
        </authorList>
    </citation>
    <scope>NUCLEOTIDE SEQUENCE</scope>
    <source>
        <strain evidence="4">GUC1</strain>
    </source>
</reference>
<dbReference type="PANTHER" id="PTHR34580">
    <property type="match status" value="1"/>
</dbReference>
<accession>A0A0F5MVC1</accession>
<sequence length="315" mass="33689">MRADRLVATLLLLQQRKLVTASEVARELEVSERTARRDLEALSMAGVPVYSVQGRGGGWRLVGGARTDLSGLTASEARALFLVAGPASTATPDVKAALRKLVRALPEPFRAQAEAAAASVVVDPRLWGASAATPPPPRFLDALQEAVISGVQVRLGYVDSKGAETERMVHPLGVVAKGPTWYLVSETEVGRRTFRIDRVSSVALTDKPVRRPPGFDLAQSWREIADEVDRKRTPLEAQAVCAPDGIGLLRAMLGGRLEVGGTTSDGRIEVVIRGHNEYALAGQLAGLIEWVEVTGPQGVRDHLAAIGTALAARYR</sequence>
<protein>
    <submittedName>
        <fullName evidence="4">Transcriptional regulator</fullName>
    </submittedName>
</protein>
<dbReference type="AlphaFoldDB" id="A0A0F5MVC1"/>
<dbReference type="PANTHER" id="PTHR34580:SF1">
    <property type="entry name" value="PROTEIN PAFC"/>
    <property type="match status" value="1"/>
</dbReference>
<feature type="domain" description="HTH deoR-type" evidence="3">
    <location>
        <begin position="2"/>
        <end position="67"/>
    </location>
</feature>
<dbReference type="PROSITE" id="PS52050">
    <property type="entry name" value="WYL"/>
    <property type="match status" value="1"/>
</dbReference>
<dbReference type="Proteomes" id="UP000192327">
    <property type="component" value="Unassembled WGS sequence"/>
</dbReference>
<gene>
    <name evidence="5" type="ORF">BST15_17920</name>
    <name evidence="4" type="ORF">WR43_12955</name>
</gene>
<evidence type="ECO:0000256" key="2">
    <source>
        <dbReference type="ARBA" id="ARBA00023163"/>
    </source>
</evidence>
<evidence type="ECO:0000313" key="6">
    <source>
        <dbReference type="Proteomes" id="UP000034416"/>
    </source>
</evidence>
<comment type="caution">
    <text evidence="4">The sequence shown here is derived from an EMBL/GenBank/DDBJ whole genome shotgun (WGS) entry which is preliminary data.</text>
</comment>
<dbReference type="PIRSF" id="PIRSF016838">
    <property type="entry name" value="PafC"/>
    <property type="match status" value="1"/>
</dbReference>
<name>A0A0F5MVC1_9MYCO</name>
<proteinExistence type="predicted"/>
<dbReference type="Pfam" id="PF25583">
    <property type="entry name" value="WCX"/>
    <property type="match status" value="1"/>
</dbReference>
<dbReference type="STRING" id="342002.BST15_17920"/>